<reference evidence="2" key="1">
    <citation type="submission" date="2015-04" db="UniProtKB">
        <authorList>
            <consortium name="EnsemblPlants"/>
        </authorList>
    </citation>
    <scope>IDENTIFICATION</scope>
</reference>
<dbReference type="Proteomes" id="UP000026962">
    <property type="component" value="Chromosome 3"/>
</dbReference>
<evidence type="ECO:0000313" key="2">
    <source>
        <dbReference type="EnsemblPlants" id="OPUNC03G06990.1"/>
    </source>
</evidence>
<dbReference type="EnsemblPlants" id="OPUNC03G06990.1">
    <property type="protein sequence ID" value="OPUNC03G06990.1"/>
    <property type="gene ID" value="OPUNC03G06990"/>
</dbReference>
<dbReference type="AlphaFoldDB" id="A0A0E0KA50"/>
<name>A0A0E0KA50_ORYPU</name>
<dbReference type="Gramene" id="OPUNC03G06990.1">
    <property type="protein sequence ID" value="OPUNC03G06990.1"/>
    <property type="gene ID" value="OPUNC03G06990"/>
</dbReference>
<sequence>MAAVAMAAKEAKYHTGTKPSEDQQSNATKLQGLTFLLTDPLSARQLWQLIDQDHRDASPPSSIGATQKQDDIDVLYVKFLHKFHLCILLYLYFEGIFGLQLYEGRTCDRHNKNYF</sequence>
<evidence type="ECO:0000313" key="3">
    <source>
        <dbReference type="Proteomes" id="UP000026962"/>
    </source>
</evidence>
<evidence type="ECO:0000256" key="1">
    <source>
        <dbReference type="SAM" id="MobiDB-lite"/>
    </source>
</evidence>
<keyword evidence="3" id="KW-1185">Reference proteome</keyword>
<dbReference type="HOGENOM" id="CLU_2112883_0_0_1"/>
<organism evidence="2">
    <name type="scientific">Oryza punctata</name>
    <name type="common">Red rice</name>
    <dbReference type="NCBI Taxonomy" id="4537"/>
    <lineage>
        <taxon>Eukaryota</taxon>
        <taxon>Viridiplantae</taxon>
        <taxon>Streptophyta</taxon>
        <taxon>Embryophyta</taxon>
        <taxon>Tracheophyta</taxon>
        <taxon>Spermatophyta</taxon>
        <taxon>Magnoliopsida</taxon>
        <taxon>Liliopsida</taxon>
        <taxon>Poales</taxon>
        <taxon>Poaceae</taxon>
        <taxon>BOP clade</taxon>
        <taxon>Oryzoideae</taxon>
        <taxon>Oryzeae</taxon>
        <taxon>Oryzinae</taxon>
        <taxon>Oryza</taxon>
    </lineage>
</organism>
<proteinExistence type="predicted"/>
<feature type="region of interest" description="Disordered" evidence="1">
    <location>
        <begin position="1"/>
        <end position="25"/>
    </location>
</feature>
<protein>
    <submittedName>
        <fullName evidence="2">Uncharacterized protein</fullName>
    </submittedName>
</protein>
<accession>A0A0E0KA50</accession>
<reference evidence="2" key="2">
    <citation type="submission" date="2018-05" db="EMBL/GenBank/DDBJ databases">
        <title>OpunRS2 (Oryza punctata Reference Sequence Version 2).</title>
        <authorList>
            <person name="Zhang J."/>
            <person name="Kudrna D."/>
            <person name="Lee S."/>
            <person name="Talag J."/>
            <person name="Welchert J."/>
            <person name="Wing R.A."/>
        </authorList>
    </citation>
    <scope>NUCLEOTIDE SEQUENCE [LARGE SCALE GENOMIC DNA]</scope>
</reference>